<dbReference type="SUPFAM" id="SSF47473">
    <property type="entry name" value="EF-hand"/>
    <property type="match status" value="1"/>
</dbReference>
<proteinExistence type="predicted"/>
<dbReference type="Pfam" id="PF13202">
    <property type="entry name" value="EF-hand_5"/>
    <property type="match status" value="1"/>
</dbReference>
<keyword evidence="5" id="KW-1185">Reference proteome</keyword>
<dbReference type="AlphaFoldDB" id="A0A7W9AQ86"/>
<dbReference type="RefSeq" id="WP_184027106.1">
    <property type="nucleotide sequence ID" value="NZ_JACIJJ010000002.1"/>
</dbReference>
<dbReference type="InterPro" id="IPR002048">
    <property type="entry name" value="EF_hand_dom"/>
</dbReference>
<evidence type="ECO:0000313" key="4">
    <source>
        <dbReference type="EMBL" id="MBB5698437.1"/>
    </source>
</evidence>
<feature type="region of interest" description="Disordered" evidence="1">
    <location>
        <begin position="22"/>
        <end position="91"/>
    </location>
</feature>
<evidence type="ECO:0000313" key="5">
    <source>
        <dbReference type="Proteomes" id="UP000557739"/>
    </source>
</evidence>
<dbReference type="InterPro" id="IPR018247">
    <property type="entry name" value="EF_Hand_1_Ca_BS"/>
</dbReference>
<evidence type="ECO:0000256" key="1">
    <source>
        <dbReference type="SAM" id="MobiDB-lite"/>
    </source>
</evidence>
<reference evidence="4 5" key="1">
    <citation type="submission" date="2020-08" db="EMBL/GenBank/DDBJ databases">
        <title>Genomic Encyclopedia of Type Strains, Phase IV (KMG-IV): sequencing the most valuable type-strain genomes for metagenomic binning, comparative biology and taxonomic classification.</title>
        <authorList>
            <person name="Goeker M."/>
        </authorList>
    </citation>
    <scope>NUCLEOTIDE SEQUENCE [LARGE SCALE GENOMIC DNA]</scope>
    <source>
        <strain evidence="4 5">DSM 27244</strain>
    </source>
</reference>
<feature type="compositionally biased region" description="Low complexity" evidence="1">
    <location>
        <begin position="24"/>
        <end position="39"/>
    </location>
</feature>
<dbReference type="InterPro" id="IPR011992">
    <property type="entry name" value="EF-hand-dom_pair"/>
</dbReference>
<dbReference type="PROSITE" id="PS50222">
    <property type="entry name" value="EF_HAND_2"/>
    <property type="match status" value="1"/>
</dbReference>
<evidence type="ECO:0000259" key="3">
    <source>
        <dbReference type="PROSITE" id="PS50222"/>
    </source>
</evidence>
<organism evidence="4 5">
    <name type="scientific">Sphingomonas yantingensis</name>
    <dbReference type="NCBI Taxonomy" id="1241761"/>
    <lineage>
        <taxon>Bacteria</taxon>
        <taxon>Pseudomonadati</taxon>
        <taxon>Pseudomonadota</taxon>
        <taxon>Alphaproteobacteria</taxon>
        <taxon>Sphingomonadales</taxon>
        <taxon>Sphingomonadaceae</taxon>
        <taxon>Sphingomonas</taxon>
    </lineage>
</organism>
<name>A0A7W9AQ86_9SPHN</name>
<evidence type="ECO:0000256" key="2">
    <source>
        <dbReference type="SAM" id="SignalP"/>
    </source>
</evidence>
<dbReference type="Gene3D" id="1.10.238.10">
    <property type="entry name" value="EF-hand"/>
    <property type="match status" value="1"/>
</dbReference>
<keyword evidence="2" id="KW-0732">Signal</keyword>
<feature type="signal peptide" evidence="2">
    <location>
        <begin position="1"/>
        <end position="19"/>
    </location>
</feature>
<gene>
    <name evidence="4" type="ORF">FHR19_001782</name>
</gene>
<comment type="caution">
    <text evidence="4">The sequence shown here is derived from an EMBL/GenBank/DDBJ whole genome shotgun (WGS) entry which is preliminary data.</text>
</comment>
<dbReference type="GO" id="GO:0005509">
    <property type="term" value="F:calcium ion binding"/>
    <property type="evidence" value="ECO:0007669"/>
    <property type="project" value="InterPro"/>
</dbReference>
<feature type="domain" description="EF-hand" evidence="3">
    <location>
        <begin position="92"/>
        <end position="127"/>
    </location>
</feature>
<feature type="compositionally biased region" description="Low complexity" evidence="1">
    <location>
        <begin position="49"/>
        <end position="61"/>
    </location>
</feature>
<accession>A0A7W9AQ86</accession>
<dbReference type="EMBL" id="JACIJJ010000002">
    <property type="protein sequence ID" value="MBB5698437.1"/>
    <property type="molecule type" value="Genomic_DNA"/>
</dbReference>
<feature type="compositionally biased region" description="Low complexity" evidence="1">
    <location>
        <begin position="68"/>
        <end position="91"/>
    </location>
</feature>
<feature type="chain" id="PRO_5031161945" description="EF-hand domain-containing protein" evidence="2">
    <location>
        <begin position="20"/>
        <end position="172"/>
    </location>
</feature>
<dbReference type="PROSITE" id="PS00018">
    <property type="entry name" value="EF_HAND_1"/>
    <property type="match status" value="1"/>
</dbReference>
<dbReference type="SMART" id="SM00054">
    <property type="entry name" value="EFh"/>
    <property type="match status" value="2"/>
</dbReference>
<protein>
    <recommendedName>
        <fullName evidence="3">EF-hand domain-containing protein</fullName>
    </recommendedName>
</protein>
<sequence>MLKPILLASAMIISAPVLAQDKNAQPATPAETQTTAPAQDGTAAQSVPADSTAQDSTAAAEADAKMMQQPAQTAEAAPAQGGAQPQQASATQIAQIVETEFPTYDGDKDGQITKDEFGKWMVALRSASEPGVKAESAEVKTWIGNAFATADADKSAKVSKTELTSFLSKGAS</sequence>
<dbReference type="Proteomes" id="UP000557739">
    <property type="component" value="Unassembled WGS sequence"/>
</dbReference>